<evidence type="ECO:0000256" key="3">
    <source>
        <dbReference type="ARBA" id="ARBA00022741"/>
    </source>
</evidence>
<feature type="region of interest" description="Disordered" evidence="7">
    <location>
        <begin position="85"/>
        <end position="177"/>
    </location>
</feature>
<keyword evidence="5" id="KW-0347">Helicase</keyword>
<dbReference type="GO" id="GO:0005737">
    <property type="term" value="C:cytoplasm"/>
    <property type="evidence" value="ECO:0007669"/>
    <property type="project" value="UniProtKB-SubCell"/>
</dbReference>
<evidence type="ECO:0000256" key="7">
    <source>
        <dbReference type="SAM" id="MobiDB-lite"/>
    </source>
</evidence>
<organism evidence="9 10">
    <name type="scientific">Jatropha curcas</name>
    <name type="common">Barbados nut</name>
    <dbReference type="NCBI Taxonomy" id="180498"/>
    <lineage>
        <taxon>Eukaryota</taxon>
        <taxon>Viridiplantae</taxon>
        <taxon>Streptophyta</taxon>
        <taxon>Embryophyta</taxon>
        <taxon>Tracheophyta</taxon>
        <taxon>Spermatophyta</taxon>
        <taxon>Magnoliopsida</taxon>
        <taxon>eudicotyledons</taxon>
        <taxon>Gunneridae</taxon>
        <taxon>Pentapetalae</taxon>
        <taxon>rosids</taxon>
        <taxon>fabids</taxon>
        <taxon>Malpighiales</taxon>
        <taxon>Euphorbiaceae</taxon>
        <taxon>Crotonoideae</taxon>
        <taxon>Jatropheae</taxon>
        <taxon>Jatropha</taxon>
    </lineage>
</organism>
<keyword evidence="4" id="KW-0378">Hydrolase</keyword>
<evidence type="ECO:0000256" key="4">
    <source>
        <dbReference type="ARBA" id="ARBA00022801"/>
    </source>
</evidence>
<keyword evidence="3" id="KW-0547">Nucleotide-binding</keyword>
<gene>
    <name evidence="9" type="ORF">JCGZ_06593</name>
</gene>
<evidence type="ECO:0000313" key="10">
    <source>
        <dbReference type="Proteomes" id="UP000027138"/>
    </source>
</evidence>
<feature type="compositionally biased region" description="Low complexity" evidence="7">
    <location>
        <begin position="113"/>
        <end position="137"/>
    </location>
</feature>
<comment type="subcellular location">
    <subcellularLocation>
        <location evidence="1">Cytoplasm</location>
    </subcellularLocation>
</comment>
<evidence type="ECO:0000313" key="9">
    <source>
        <dbReference type="EMBL" id="KDP46082.1"/>
    </source>
</evidence>
<dbReference type="PANTHER" id="PTHR45418:SF1">
    <property type="entry name" value="CANCER_TESTIS ANTIGEN 55"/>
    <property type="match status" value="1"/>
</dbReference>
<dbReference type="Gene3D" id="3.40.50.300">
    <property type="entry name" value="P-loop containing nucleotide triphosphate hydrolases"/>
    <property type="match status" value="1"/>
</dbReference>
<dbReference type="AlphaFoldDB" id="A0A067LCE5"/>
<evidence type="ECO:0000259" key="8">
    <source>
        <dbReference type="Pfam" id="PF21634"/>
    </source>
</evidence>
<feature type="region of interest" description="Disordered" evidence="7">
    <location>
        <begin position="240"/>
        <end position="279"/>
    </location>
</feature>
<keyword evidence="6" id="KW-0067">ATP-binding</keyword>
<keyword evidence="10" id="KW-1185">Reference proteome</keyword>
<evidence type="ECO:0000256" key="5">
    <source>
        <dbReference type="ARBA" id="ARBA00022806"/>
    </source>
</evidence>
<dbReference type="OrthoDB" id="6513042at2759"/>
<dbReference type="EMBL" id="KK914220">
    <property type="protein sequence ID" value="KDP46082.1"/>
    <property type="molecule type" value="Genomic_DNA"/>
</dbReference>
<protein>
    <recommendedName>
        <fullName evidence="8">Helicase MOV-10-like beta-barrel domain-containing protein</fullName>
    </recommendedName>
</protein>
<dbReference type="GO" id="GO:0016787">
    <property type="term" value="F:hydrolase activity"/>
    <property type="evidence" value="ECO:0007669"/>
    <property type="project" value="UniProtKB-KW"/>
</dbReference>
<feature type="compositionally biased region" description="Polar residues" evidence="7">
    <location>
        <begin position="93"/>
        <end position="112"/>
    </location>
</feature>
<evidence type="ECO:0000256" key="6">
    <source>
        <dbReference type="ARBA" id="ARBA00022840"/>
    </source>
</evidence>
<name>A0A067LCE5_JATCU</name>
<feature type="compositionally biased region" description="Low complexity" evidence="7">
    <location>
        <begin position="240"/>
        <end position="250"/>
    </location>
</feature>
<dbReference type="GO" id="GO:0004386">
    <property type="term" value="F:helicase activity"/>
    <property type="evidence" value="ECO:0007669"/>
    <property type="project" value="UniProtKB-KW"/>
</dbReference>
<accession>A0A067LCE5</accession>
<feature type="compositionally biased region" description="Low complexity" evidence="7">
    <location>
        <begin position="164"/>
        <end position="174"/>
    </location>
</feature>
<dbReference type="Proteomes" id="UP000027138">
    <property type="component" value="Unassembled WGS sequence"/>
</dbReference>
<feature type="region of interest" description="Disordered" evidence="7">
    <location>
        <begin position="315"/>
        <end position="337"/>
    </location>
</feature>
<evidence type="ECO:0000256" key="2">
    <source>
        <dbReference type="ARBA" id="ARBA00022490"/>
    </source>
</evidence>
<evidence type="ECO:0000256" key="1">
    <source>
        <dbReference type="ARBA" id="ARBA00004496"/>
    </source>
</evidence>
<feature type="compositionally biased region" description="Polar residues" evidence="7">
    <location>
        <begin position="324"/>
        <end position="337"/>
    </location>
</feature>
<sequence>MSVFLEILRRILGWVEDRGDEYESETLYGNTSGETITPNIYRVGFGSGSSNPTNFEPTYVKTVKRIDDVHSASSIYAKYEPISSYSPHTSSSMLQQPSSTKLTYSSSPTLSRSKPPTSSSNQNQSLTSHLSSSKTLSFAPSTSSKPCTKEAKVSPSSKTIPKASLSSSESSPLSFKHPPSFKLTLTPAFSNVTNQQTKATNKQVEKSTSPILKFQTSHSEPSPLSSKPFTFSSNVPLSSLKQSTSSSVTPASFKSTLAPTSPNATNEHSKATNKQVEKNTSPILKFQTSHSEPSPLSSKPFIFSSNVPLSSLKQSTSSSVTPASFKSTLAPTSPNGTNEHSKANYIWVQKDALPIYAIPKDIQDLIKKDKVPGVLKRPLCVSTYKDYFAALLYAEDFYIEKWSKFKLLGITSKLQEATIKWSYFTDSDGKDDRTFVEFKIDAAREKRPFLLSGDFVFAKPSVSNIEPFQGIIYRVVKSTTVLVEFGEGFHSQHYSSRKYDVSFSFNRVCLKRGHEAIEAASDPSFESFTFPSFHYRTLISASSPSYFNYKLDTDQMSAVQQILKFRGSPPYLIEGPLCVTKEKRNEPKVLSRTGLVIQEAMLQIYEKSQDHRILVCAPINSTCDLLTRSLKKYIPESDIFRGNAAFREVDGVPLDILPSCVLKGECFACPPLQELQKFRVIVSTYVSSFRLHSKGIMAGHFSHIFLVDASSATEPEAMIALANFAADDPAVIVTGAQGNRSGWVRSDIARENGPRESYFERLHETIASISVSRSLFLAQIDNPKSNCKSEMMPIP</sequence>
<dbReference type="Pfam" id="PF21634">
    <property type="entry name" value="MOV-10_beta-barrel"/>
    <property type="match status" value="1"/>
</dbReference>
<feature type="compositionally biased region" description="Polar residues" evidence="7">
    <location>
        <begin position="252"/>
        <end position="279"/>
    </location>
</feature>
<dbReference type="PANTHER" id="PTHR45418">
    <property type="entry name" value="CANCER/TESTIS ANTIGEN 55"/>
    <property type="match status" value="1"/>
</dbReference>
<dbReference type="InterPro" id="IPR027417">
    <property type="entry name" value="P-loop_NTPase"/>
</dbReference>
<keyword evidence="2" id="KW-0963">Cytoplasm</keyword>
<dbReference type="InterPro" id="IPR049080">
    <property type="entry name" value="MOV-10-like_beta-barrel"/>
</dbReference>
<reference evidence="9 10" key="1">
    <citation type="journal article" date="2014" name="PLoS ONE">
        <title>Global Analysis of Gene Expression Profiles in Physic Nut (Jatropha curcas L.) Seedlings Exposed to Salt Stress.</title>
        <authorList>
            <person name="Zhang L."/>
            <person name="Zhang C."/>
            <person name="Wu P."/>
            <person name="Chen Y."/>
            <person name="Li M."/>
            <person name="Jiang H."/>
            <person name="Wu G."/>
        </authorList>
    </citation>
    <scope>NUCLEOTIDE SEQUENCE [LARGE SCALE GENOMIC DNA]</scope>
    <source>
        <strain evidence="10">cv. GZQX0401</strain>
        <tissue evidence="9">Young leaves</tissue>
    </source>
</reference>
<dbReference type="GO" id="GO:0005524">
    <property type="term" value="F:ATP binding"/>
    <property type="evidence" value="ECO:0007669"/>
    <property type="project" value="UniProtKB-KW"/>
</dbReference>
<proteinExistence type="predicted"/>
<feature type="domain" description="Helicase MOV-10-like beta-barrel" evidence="8">
    <location>
        <begin position="431"/>
        <end position="503"/>
    </location>
</feature>